<name>Q6CR47_KLULA</name>
<organism evidence="7 8">
    <name type="scientific">Kluyveromyces lactis (strain ATCC 8585 / CBS 2359 / DSM 70799 / NBRC 1267 / NRRL Y-1140 / WM37)</name>
    <name type="common">Yeast</name>
    <name type="synonym">Candida sphaerica</name>
    <dbReference type="NCBI Taxonomy" id="284590"/>
    <lineage>
        <taxon>Eukaryota</taxon>
        <taxon>Fungi</taxon>
        <taxon>Dikarya</taxon>
        <taxon>Ascomycota</taxon>
        <taxon>Saccharomycotina</taxon>
        <taxon>Saccharomycetes</taxon>
        <taxon>Saccharomycetales</taxon>
        <taxon>Saccharomycetaceae</taxon>
        <taxon>Kluyveromyces</taxon>
    </lineage>
</organism>
<dbReference type="InParanoid" id="Q6CR47"/>
<dbReference type="PANTHER" id="PTHR23235:SF120">
    <property type="entry name" value="KRUPPEL-LIKE FACTOR 15"/>
    <property type="match status" value="1"/>
</dbReference>
<dbReference type="STRING" id="284590.Q6CR47"/>
<feature type="domain" description="C2H2-type" evidence="6">
    <location>
        <begin position="204"/>
        <end position="231"/>
    </location>
</feature>
<keyword evidence="1" id="KW-0479">Metal-binding</keyword>
<dbReference type="Gene3D" id="3.30.160.60">
    <property type="entry name" value="Classic Zinc Finger"/>
    <property type="match status" value="2"/>
</dbReference>
<gene>
    <name evidence="7" type="ORF">KLLA0_D11902g</name>
</gene>
<dbReference type="GO" id="GO:0008270">
    <property type="term" value="F:zinc ion binding"/>
    <property type="evidence" value="ECO:0007669"/>
    <property type="project" value="UniProtKB-KW"/>
</dbReference>
<dbReference type="EMBL" id="CR382124">
    <property type="protein sequence ID" value="CAH00688.1"/>
    <property type="molecule type" value="Genomic_DNA"/>
</dbReference>
<feature type="compositionally biased region" description="Polar residues" evidence="5">
    <location>
        <begin position="119"/>
        <end position="148"/>
    </location>
</feature>
<keyword evidence="3" id="KW-0862">Zinc</keyword>
<dbReference type="InterPro" id="IPR036236">
    <property type="entry name" value="Znf_C2H2_sf"/>
</dbReference>
<evidence type="ECO:0000313" key="8">
    <source>
        <dbReference type="Proteomes" id="UP000000598"/>
    </source>
</evidence>
<feature type="domain" description="C2H2-type" evidence="6">
    <location>
        <begin position="232"/>
        <end position="259"/>
    </location>
</feature>
<feature type="compositionally biased region" description="Basic and acidic residues" evidence="5">
    <location>
        <begin position="149"/>
        <end position="163"/>
    </location>
</feature>
<keyword evidence="2 4" id="KW-0863">Zinc-finger</keyword>
<evidence type="ECO:0000259" key="6">
    <source>
        <dbReference type="PROSITE" id="PS50157"/>
    </source>
</evidence>
<dbReference type="SUPFAM" id="SSF57667">
    <property type="entry name" value="beta-beta-alpha zinc fingers"/>
    <property type="match status" value="1"/>
</dbReference>
<dbReference type="HOGENOM" id="CLU_040688_1_0_1"/>
<dbReference type="KEGG" id="kla:KLLA0_D11902g"/>
<dbReference type="PROSITE" id="PS00028">
    <property type="entry name" value="ZINC_FINGER_C2H2_1"/>
    <property type="match status" value="1"/>
</dbReference>
<dbReference type="SMART" id="SM00355">
    <property type="entry name" value="ZnF_C2H2"/>
    <property type="match status" value="2"/>
</dbReference>
<dbReference type="PaxDb" id="284590-Q6CR47"/>
<evidence type="ECO:0000256" key="2">
    <source>
        <dbReference type="ARBA" id="ARBA00022771"/>
    </source>
</evidence>
<dbReference type="PROSITE" id="PS50157">
    <property type="entry name" value="ZINC_FINGER_C2H2_2"/>
    <property type="match status" value="2"/>
</dbReference>
<dbReference type="InterPro" id="IPR013087">
    <property type="entry name" value="Znf_C2H2_type"/>
</dbReference>
<evidence type="ECO:0000256" key="3">
    <source>
        <dbReference type="ARBA" id="ARBA00022833"/>
    </source>
</evidence>
<dbReference type="GO" id="GO:0000978">
    <property type="term" value="F:RNA polymerase II cis-regulatory region sequence-specific DNA binding"/>
    <property type="evidence" value="ECO:0007669"/>
    <property type="project" value="TreeGrafter"/>
</dbReference>
<accession>Q6CR47</accession>
<evidence type="ECO:0000256" key="5">
    <source>
        <dbReference type="SAM" id="MobiDB-lite"/>
    </source>
</evidence>
<dbReference type="Proteomes" id="UP000000598">
    <property type="component" value="Chromosome D"/>
</dbReference>
<reference evidence="7 8" key="1">
    <citation type="journal article" date="2004" name="Nature">
        <title>Genome evolution in yeasts.</title>
        <authorList>
            <consortium name="Genolevures"/>
            <person name="Dujon B."/>
            <person name="Sherman D."/>
            <person name="Fischer G."/>
            <person name="Durrens P."/>
            <person name="Casaregola S."/>
            <person name="Lafontaine I."/>
            <person name="de Montigny J."/>
            <person name="Marck C."/>
            <person name="Neuveglise C."/>
            <person name="Talla E."/>
            <person name="Goffard N."/>
            <person name="Frangeul L."/>
            <person name="Aigle M."/>
            <person name="Anthouard V."/>
            <person name="Babour A."/>
            <person name="Barbe V."/>
            <person name="Barnay S."/>
            <person name="Blanchin S."/>
            <person name="Beckerich J.M."/>
            <person name="Beyne E."/>
            <person name="Bleykasten C."/>
            <person name="Boisrame A."/>
            <person name="Boyer J."/>
            <person name="Cattolico L."/>
            <person name="Confanioleri F."/>
            <person name="de Daruvar A."/>
            <person name="Despons L."/>
            <person name="Fabre E."/>
            <person name="Fairhead C."/>
            <person name="Ferry-Dumazet H."/>
            <person name="Groppi A."/>
            <person name="Hantraye F."/>
            <person name="Hennequin C."/>
            <person name="Jauniaux N."/>
            <person name="Joyet P."/>
            <person name="Kachouri R."/>
            <person name="Kerrest A."/>
            <person name="Koszul R."/>
            <person name="Lemaire M."/>
            <person name="Lesur I."/>
            <person name="Ma L."/>
            <person name="Muller H."/>
            <person name="Nicaud J.M."/>
            <person name="Nikolski M."/>
            <person name="Oztas S."/>
            <person name="Ozier-Kalogeropoulos O."/>
            <person name="Pellenz S."/>
            <person name="Potier S."/>
            <person name="Richard G.F."/>
            <person name="Straub M.L."/>
            <person name="Suleau A."/>
            <person name="Swennene D."/>
            <person name="Tekaia F."/>
            <person name="Wesolowski-Louvel M."/>
            <person name="Westhof E."/>
            <person name="Wirth B."/>
            <person name="Zeniou-Meyer M."/>
            <person name="Zivanovic I."/>
            <person name="Bolotin-Fukuhara M."/>
            <person name="Thierry A."/>
            <person name="Bouchier C."/>
            <person name="Caudron B."/>
            <person name="Scarpelli C."/>
            <person name="Gaillardin C."/>
            <person name="Weissenbach J."/>
            <person name="Wincker P."/>
            <person name="Souciet J.L."/>
        </authorList>
    </citation>
    <scope>NUCLEOTIDE SEQUENCE [LARGE SCALE GENOMIC DNA]</scope>
    <source>
        <strain evidence="8">ATCC 8585 / CBS 2359 / DSM 70799 / NBRC 1267 / NRRL Y-1140 / WM37</strain>
    </source>
</reference>
<dbReference type="Pfam" id="PF00096">
    <property type="entry name" value="zf-C2H2"/>
    <property type="match status" value="2"/>
</dbReference>
<dbReference type="PANTHER" id="PTHR23235">
    <property type="entry name" value="KRUEPPEL-LIKE TRANSCRIPTION FACTOR"/>
    <property type="match status" value="1"/>
</dbReference>
<feature type="region of interest" description="Disordered" evidence="5">
    <location>
        <begin position="119"/>
        <end position="196"/>
    </location>
</feature>
<sequence length="289" mass="32245">MNEDSIFFQKAAEAIMVTSLNSEKVDPTIRELLNRVKYVSTPAPPSQHQTNNLPFSALGSASSQYASLNKNHRNDIPYNNHPQGHNNIDGVGPAGVIAPENKTILNYFDKLLSNPVNFANQNNDGTSHSTGHTPVNHNGMTPSLSHSNDTYHQRRASTELENRSKKRKLPSKKILSGSSDTAIVPYDRDSTDGSNNADLDDKRFPCEKCHMVFRRSSDLRRHERQHLPILPNICTLCGKGFARKDALKRHFDTQTCKRNRQKLLSIGGDINEILERARQSGATIYSGSK</sequence>
<evidence type="ECO:0000256" key="4">
    <source>
        <dbReference type="PROSITE-ProRule" id="PRU00042"/>
    </source>
</evidence>
<evidence type="ECO:0000313" key="7">
    <source>
        <dbReference type="EMBL" id="CAH00688.1"/>
    </source>
</evidence>
<dbReference type="AlphaFoldDB" id="Q6CR47"/>
<dbReference type="GO" id="GO:0000981">
    <property type="term" value="F:DNA-binding transcription factor activity, RNA polymerase II-specific"/>
    <property type="evidence" value="ECO:0007669"/>
    <property type="project" value="TreeGrafter"/>
</dbReference>
<protein>
    <submittedName>
        <fullName evidence="7">KLLA0D11902p</fullName>
    </submittedName>
</protein>
<evidence type="ECO:0000256" key="1">
    <source>
        <dbReference type="ARBA" id="ARBA00022723"/>
    </source>
</evidence>
<keyword evidence="8" id="KW-1185">Reference proteome</keyword>
<dbReference type="FunCoup" id="Q6CR47">
    <property type="interactions" value="3585"/>
</dbReference>
<proteinExistence type="predicted"/>
<dbReference type="eggNOG" id="KOG1721">
    <property type="taxonomic scope" value="Eukaryota"/>
</dbReference>